<accession>A0A8J6YW31</accession>
<evidence type="ECO:0000313" key="5">
    <source>
        <dbReference type="EMBL" id="MBE3636846.1"/>
    </source>
</evidence>
<dbReference type="PANTHER" id="PTHR33164:SF64">
    <property type="entry name" value="TRANSCRIPTIONAL REGULATOR SLYA"/>
    <property type="match status" value="1"/>
</dbReference>
<dbReference type="PRINTS" id="PR00598">
    <property type="entry name" value="HTHMARR"/>
</dbReference>
<keyword evidence="2" id="KW-0238">DNA-binding</keyword>
<dbReference type="SMART" id="SM00347">
    <property type="entry name" value="HTH_MARR"/>
    <property type="match status" value="1"/>
</dbReference>
<dbReference type="InterPro" id="IPR000835">
    <property type="entry name" value="HTH_MarR-typ"/>
</dbReference>
<dbReference type="PANTHER" id="PTHR33164">
    <property type="entry name" value="TRANSCRIPTIONAL REGULATOR, MARR FAMILY"/>
    <property type="match status" value="1"/>
</dbReference>
<sequence>MTSPVQREFLPEIFGMVRAIRKRFNARAVAIGMTYARAQALMGVAVREGLTQAELAERLDIRTPSMNRTLDHLEEQGLIERRACAQDKRIRQLYLTPMARAQAEDVVGFTEDLRREVYRGISEDELAQTLSVIRRIQKNLDGMA</sequence>
<dbReference type="EMBL" id="JACVXA010000003">
    <property type="protein sequence ID" value="MBE3636846.1"/>
    <property type="molecule type" value="Genomic_DNA"/>
</dbReference>
<name>A0A8J6YW31_9RHOB</name>
<evidence type="ECO:0000313" key="6">
    <source>
        <dbReference type="Proteomes" id="UP000609121"/>
    </source>
</evidence>
<keyword evidence="6" id="KW-1185">Reference proteome</keyword>
<dbReference type="SUPFAM" id="SSF46785">
    <property type="entry name" value="Winged helix' DNA-binding domain"/>
    <property type="match status" value="1"/>
</dbReference>
<evidence type="ECO:0000256" key="2">
    <source>
        <dbReference type="ARBA" id="ARBA00023125"/>
    </source>
</evidence>
<dbReference type="InterPro" id="IPR036390">
    <property type="entry name" value="WH_DNA-bd_sf"/>
</dbReference>
<dbReference type="Gene3D" id="1.10.10.10">
    <property type="entry name" value="Winged helix-like DNA-binding domain superfamily/Winged helix DNA-binding domain"/>
    <property type="match status" value="1"/>
</dbReference>
<dbReference type="AlphaFoldDB" id="A0A8J6YW31"/>
<protein>
    <submittedName>
        <fullName evidence="5">MarR family transcriptional regulator</fullName>
    </submittedName>
</protein>
<keyword evidence="1" id="KW-0805">Transcription regulation</keyword>
<dbReference type="PROSITE" id="PS01117">
    <property type="entry name" value="HTH_MARR_1"/>
    <property type="match status" value="1"/>
</dbReference>
<dbReference type="PROSITE" id="PS50995">
    <property type="entry name" value="HTH_MARR_2"/>
    <property type="match status" value="1"/>
</dbReference>
<dbReference type="GO" id="GO:0003700">
    <property type="term" value="F:DNA-binding transcription factor activity"/>
    <property type="evidence" value="ECO:0007669"/>
    <property type="project" value="InterPro"/>
</dbReference>
<dbReference type="RefSeq" id="WP_193179028.1">
    <property type="nucleotide sequence ID" value="NZ_JACVXA010000003.1"/>
</dbReference>
<evidence type="ECO:0000256" key="1">
    <source>
        <dbReference type="ARBA" id="ARBA00023015"/>
    </source>
</evidence>
<gene>
    <name evidence="5" type="ORF">ICN82_01350</name>
</gene>
<proteinExistence type="predicted"/>
<reference evidence="5" key="1">
    <citation type="submission" date="2020-09" db="EMBL/GenBank/DDBJ databases">
        <title>A novel bacterium of genus Mangrovicoccus, isolated from South China Sea.</title>
        <authorList>
            <person name="Huang H."/>
            <person name="Mo K."/>
            <person name="Hu Y."/>
        </authorList>
    </citation>
    <scope>NUCLEOTIDE SEQUENCE</scope>
    <source>
        <strain evidence="5">HB182678</strain>
    </source>
</reference>
<evidence type="ECO:0000256" key="3">
    <source>
        <dbReference type="ARBA" id="ARBA00023163"/>
    </source>
</evidence>
<organism evidence="5 6">
    <name type="scientific">Mangrovicoccus algicola</name>
    <dbReference type="NCBI Taxonomy" id="2771008"/>
    <lineage>
        <taxon>Bacteria</taxon>
        <taxon>Pseudomonadati</taxon>
        <taxon>Pseudomonadota</taxon>
        <taxon>Alphaproteobacteria</taxon>
        <taxon>Rhodobacterales</taxon>
        <taxon>Paracoccaceae</taxon>
        <taxon>Mangrovicoccus</taxon>
    </lineage>
</organism>
<comment type="caution">
    <text evidence="5">The sequence shown here is derived from an EMBL/GenBank/DDBJ whole genome shotgun (WGS) entry which is preliminary data.</text>
</comment>
<dbReference type="InterPro" id="IPR036388">
    <property type="entry name" value="WH-like_DNA-bd_sf"/>
</dbReference>
<dbReference type="Pfam" id="PF12802">
    <property type="entry name" value="MarR_2"/>
    <property type="match status" value="1"/>
</dbReference>
<feature type="domain" description="HTH marR-type" evidence="4">
    <location>
        <begin position="6"/>
        <end position="138"/>
    </location>
</feature>
<dbReference type="GO" id="GO:0006950">
    <property type="term" value="P:response to stress"/>
    <property type="evidence" value="ECO:0007669"/>
    <property type="project" value="TreeGrafter"/>
</dbReference>
<dbReference type="GO" id="GO:0003677">
    <property type="term" value="F:DNA binding"/>
    <property type="evidence" value="ECO:0007669"/>
    <property type="project" value="UniProtKB-KW"/>
</dbReference>
<keyword evidence="3" id="KW-0804">Transcription</keyword>
<dbReference type="InterPro" id="IPR023187">
    <property type="entry name" value="Tscrpt_reg_MarR-type_CS"/>
</dbReference>
<evidence type="ECO:0000259" key="4">
    <source>
        <dbReference type="PROSITE" id="PS50995"/>
    </source>
</evidence>
<dbReference type="Proteomes" id="UP000609121">
    <property type="component" value="Unassembled WGS sequence"/>
</dbReference>
<dbReference type="InterPro" id="IPR039422">
    <property type="entry name" value="MarR/SlyA-like"/>
</dbReference>